<organism evidence="3 4">
    <name type="scientific">Salisediminibacterium beveridgei</name>
    <dbReference type="NCBI Taxonomy" id="632773"/>
    <lineage>
        <taxon>Bacteria</taxon>
        <taxon>Bacillati</taxon>
        <taxon>Bacillota</taxon>
        <taxon>Bacilli</taxon>
        <taxon>Bacillales</taxon>
        <taxon>Bacillaceae</taxon>
        <taxon>Salisediminibacterium</taxon>
    </lineage>
</organism>
<protein>
    <submittedName>
        <fullName evidence="3">Phosphoesterase PA-Phosphatase-Like Protein</fullName>
    </submittedName>
</protein>
<sequence length="295" mass="33444">MTELRILQEITQYQNDFFNTFARIFTFIGNEEFYFLMIPFVYWTLSRRIGFSLFYVFLLSAFVNSFIKITMAIPRPVGTEGIESIFVESAEVGSHYPNDAFPSGHAQGSSALWTYLALVVRHPLFTGFAVLLVLAISFSRLYTGLHWPSDVIAGLVIGVAIAISGYFIFLRIHKIPAIVFLIAAILIPAGMLWLLPETEGFQYGGILIGATLGFVFQLMWLPELTETSWLRKIIAFILGIVITFSLQSGLKIVFPDPLIFEALRYAILGIWITYFAPALFLFLRLNRQKQSIHFP</sequence>
<evidence type="ECO:0000256" key="1">
    <source>
        <dbReference type="SAM" id="Phobius"/>
    </source>
</evidence>
<name>A0A1D7QU44_9BACI</name>
<reference evidence="3 4" key="1">
    <citation type="submission" date="2015-08" db="EMBL/GenBank/DDBJ databases">
        <title>The complete genome sequence of Bacillus beveridgei MLTeJB.</title>
        <authorList>
            <person name="Hanson T.E."/>
            <person name="Mesa C."/>
            <person name="Basesman S.M."/>
            <person name="Oremland R.S."/>
        </authorList>
    </citation>
    <scope>NUCLEOTIDE SEQUENCE [LARGE SCALE GENOMIC DNA]</scope>
    <source>
        <strain evidence="3 4">MLTeJB</strain>
    </source>
</reference>
<keyword evidence="1" id="KW-0472">Membrane</keyword>
<dbReference type="OrthoDB" id="9789113at2"/>
<dbReference type="STRING" id="632773.BBEV_1174"/>
<evidence type="ECO:0000313" key="3">
    <source>
        <dbReference type="EMBL" id="AOM82542.1"/>
    </source>
</evidence>
<feature type="transmembrane region" description="Helical" evidence="1">
    <location>
        <begin position="201"/>
        <end position="221"/>
    </location>
</feature>
<evidence type="ECO:0000313" key="4">
    <source>
        <dbReference type="Proteomes" id="UP000094463"/>
    </source>
</evidence>
<dbReference type="InterPro" id="IPR036938">
    <property type="entry name" value="PAP2/HPO_sf"/>
</dbReference>
<dbReference type="PANTHER" id="PTHR14969">
    <property type="entry name" value="SPHINGOSINE-1-PHOSPHATE PHOSPHOHYDROLASE"/>
    <property type="match status" value="1"/>
</dbReference>
<gene>
    <name evidence="3" type="ORF">BBEV_1174</name>
</gene>
<feature type="domain" description="Phosphatidic acid phosphatase type 2/haloperoxidase" evidence="2">
    <location>
        <begin position="49"/>
        <end position="166"/>
    </location>
</feature>
<dbReference type="SMART" id="SM00014">
    <property type="entry name" value="acidPPc"/>
    <property type="match status" value="1"/>
</dbReference>
<evidence type="ECO:0000259" key="2">
    <source>
        <dbReference type="SMART" id="SM00014"/>
    </source>
</evidence>
<feature type="transmembrane region" description="Helical" evidence="1">
    <location>
        <begin position="21"/>
        <end position="43"/>
    </location>
</feature>
<accession>A0A1D7QU44</accession>
<feature type="transmembrane region" description="Helical" evidence="1">
    <location>
        <begin position="124"/>
        <end position="145"/>
    </location>
</feature>
<feature type="transmembrane region" description="Helical" evidence="1">
    <location>
        <begin position="262"/>
        <end position="283"/>
    </location>
</feature>
<dbReference type="RefSeq" id="WP_069364618.1">
    <property type="nucleotide sequence ID" value="NZ_CP012502.1"/>
</dbReference>
<dbReference type="AlphaFoldDB" id="A0A1D7QU44"/>
<feature type="transmembrane region" description="Helical" evidence="1">
    <location>
        <begin position="233"/>
        <end position="250"/>
    </location>
</feature>
<feature type="transmembrane region" description="Helical" evidence="1">
    <location>
        <begin position="49"/>
        <end position="67"/>
    </location>
</feature>
<keyword evidence="4" id="KW-1185">Reference proteome</keyword>
<dbReference type="Gene3D" id="1.20.144.10">
    <property type="entry name" value="Phosphatidic acid phosphatase type 2/haloperoxidase"/>
    <property type="match status" value="1"/>
</dbReference>
<dbReference type="Pfam" id="PF01569">
    <property type="entry name" value="PAP2"/>
    <property type="match status" value="1"/>
</dbReference>
<feature type="transmembrane region" description="Helical" evidence="1">
    <location>
        <begin position="177"/>
        <end position="195"/>
    </location>
</feature>
<dbReference type="KEGG" id="bbev:BBEV_1174"/>
<keyword evidence="1" id="KW-1133">Transmembrane helix</keyword>
<dbReference type="Proteomes" id="UP000094463">
    <property type="component" value="Chromosome"/>
</dbReference>
<dbReference type="EMBL" id="CP012502">
    <property type="protein sequence ID" value="AOM82542.1"/>
    <property type="molecule type" value="Genomic_DNA"/>
</dbReference>
<dbReference type="InterPro" id="IPR000326">
    <property type="entry name" value="PAP2/HPO"/>
</dbReference>
<keyword evidence="1" id="KW-0812">Transmembrane</keyword>
<dbReference type="PANTHER" id="PTHR14969:SF13">
    <property type="entry name" value="AT30094P"/>
    <property type="match status" value="1"/>
</dbReference>
<dbReference type="SUPFAM" id="SSF48317">
    <property type="entry name" value="Acid phosphatase/Vanadium-dependent haloperoxidase"/>
    <property type="match status" value="1"/>
</dbReference>
<feature type="transmembrane region" description="Helical" evidence="1">
    <location>
        <begin position="151"/>
        <end position="170"/>
    </location>
</feature>
<proteinExistence type="predicted"/>